<dbReference type="RefSeq" id="WP_229734360.1">
    <property type="nucleotide sequence ID" value="NZ_BMHV01000021.1"/>
</dbReference>
<proteinExistence type="predicted"/>
<keyword evidence="1" id="KW-0732">Signal</keyword>
<dbReference type="AlphaFoldDB" id="A0A917FFK8"/>
<sequence>MQRVFSAFILFCAVMSFAFPSVAQSLCGERVDIIDALKERYHEVPVSMGLAGNGGVVEIFASNKGSWTIIVTKPTGVACVVSAGEAWESLKGRRDNDTGV</sequence>
<feature type="signal peptide" evidence="1">
    <location>
        <begin position="1"/>
        <end position="23"/>
    </location>
</feature>
<dbReference type="EMBL" id="BMHV01000021">
    <property type="protein sequence ID" value="GGF71134.1"/>
    <property type="molecule type" value="Genomic_DNA"/>
</dbReference>
<keyword evidence="3" id="KW-1185">Reference proteome</keyword>
<gene>
    <name evidence="2" type="ORF">GCM10011332_26410</name>
</gene>
<organism evidence="2 3">
    <name type="scientific">Terasakiella brassicae</name>
    <dbReference type="NCBI Taxonomy" id="1634917"/>
    <lineage>
        <taxon>Bacteria</taxon>
        <taxon>Pseudomonadati</taxon>
        <taxon>Pseudomonadota</taxon>
        <taxon>Alphaproteobacteria</taxon>
        <taxon>Rhodospirillales</taxon>
        <taxon>Terasakiellaceae</taxon>
        <taxon>Terasakiella</taxon>
    </lineage>
</organism>
<accession>A0A917FFK8</accession>
<feature type="chain" id="PRO_5037541639" evidence="1">
    <location>
        <begin position="24"/>
        <end position="100"/>
    </location>
</feature>
<name>A0A917FFK8_9PROT</name>
<evidence type="ECO:0000256" key="1">
    <source>
        <dbReference type="SAM" id="SignalP"/>
    </source>
</evidence>
<evidence type="ECO:0000313" key="3">
    <source>
        <dbReference type="Proteomes" id="UP000632498"/>
    </source>
</evidence>
<reference evidence="2" key="1">
    <citation type="journal article" date="2014" name="Int. J. Syst. Evol. Microbiol.">
        <title>Complete genome sequence of Corynebacterium casei LMG S-19264T (=DSM 44701T), isolated from a smear-ripened cheese.</title>
        <authorList>
            <consortium name="US DOE Joint Genome Institute (JGI-PGF)"/>
            <person name="Walter F."/>
            <person name="Albersmeier A."/>
            <person name="Kalinowski J."/>
            <person name="Ruckert C."/>
        </authorList>
    </citation>
    <scope>NUCLEOTIDE SEQUENCE</scope>
    <source>
        <strain evidence="2">CGMCC 1.15254</strain>
    </source>
</reference>
<dbReference type="Proteomes" id="UP000632498">
    <property type="component" value="Unassembled WGS sequence"/>
</dbReference>
<reference evidence="2" key="2">
    <citation type="submission" date="2020-09" db="EMBL/GenBank/DDBJ databases">
        <authorList>
            <person name="Sun Q."/>
            <person name="Zhou Y."/>
        </authorList>
    </citation>
    <scope>NUCLEOTIDE SEQUENCE</scope>
    <source>
        <strain evidence="2">CGMCC 1.15254</strain>
    </source>
</reference>
<evidence type="ECO:0000313" key="2">
    <source>
        <dbReference type="EMBL" id="GGF71134.1"/>
    </source>
</evidence>
<comment type="caution">
    <text evidence="2">The sequence shown here is derived from an EMBL/GenBank/DDBJ whole genome shotgun (WGS) entry which is preliminary data.</text>
</comment>
<protein>
    <submittedName>
        <fullName evidence="2">Uncharacterized protein</fullName>
    </submittedName>
</protein>